<dbReference type="Pfam" id="PF24769">
    <property type="entry name" value="At2g29880_C"/>
    <property type="match status" value="1"/>
</dbReference>
<dbReference type="HOGENOM" id="CLU_078908_0_0_1"/>
<name>D7MV33_ARALL</name>
<keyword evidence="5" id="KW-1185">Reference proteome</keyword>
<dbReference type="EMBL" id="GL348720">
    <property type="protein sequence ID" value="EFH40998.1"/>
    <property type="molecule type" value="Genomic_DNA"/>
</dbReference>
<dbReference type="Proteomes" id="UP000008694">
    <property type="component" value="Unassembled WGS sequence"/>
</dbReference>
<accession>D7MV33</accession>
<dbReference type="InterPro" id="IPR056253">
    <property type="entry name" value="At2g29880-like_C"/>
</dbReference>
<evidence type="ECO:0000313" key="4">
    <source>
        <dbReference type="EMBL" id="EFH40998.1"/>
    </source>
</evidence>
<feature type="domain" description="At2g29880-like C-terminal" evidence="3">
    <location>
        <begin position="244"/>
        <end position="289"/>
    </location>
</feature>
<dbReference type="AlphaFoldDB" id="D7MV33"/>
<dbReference type="InterPro" id="IPR055314">
    <property type="entry name" value="At2g29880-like"/>
</dbReference>
<evidence type="ECO:0000259" key="3">
    <source>
        <dbReference type="Pfam" id="PF24769"/>
    </source>
</evidence>
<organism evidence="5">
    <name type="scientific">Arabidopsis lyrata subsp. lyrata</name>
    <name type="common">Lyre-leaved rock-cress</name>
    <dbReference type="NCBI Taxonomy" id="81972"/>
    <lineage>
        <taxon>Eukaryota</taxon>
        <taxon>Viridiplantae</taxon>
        <taxon>Streptophyta</taxon>
        <taxon>Embryophyta</taxon>
        <taxon>Tracheophyta</taxon>
        <taxon>Spermatophyta</taxon>
        <taxon>Magnoliopsida</taxon>
        <taxon>eudicotyledons</taxon>
        <taxon>Gunneridae</taxon>
        <taxon>Pentapetalae</taxon>
        <taxon>rosids</taxon>
        <taxon>malvids</taxon>
        <taxon>Brassicales</taxon>
        <taxon>Brassicaceae</taxon>
        <taxon>Camelineae</taxon>
        <taxon>Arabidopsis</taxon>
    </lineage>
</organism>
<feature type="compositionally biased region" description="Basic and acidic residues" evidence="1">
    <location>
        <begin position="215"/>
        <end position="231"/>
    </location>
</feature>
<feature type="region of interest" description="Disordered" evidence="1">
    <location>
        <begin position="207"/>
        <end position="234"/>
    </location>
</feature>
<evidence type="ECO:0000313" key="5">
    <source>
        <dbReference type="Proteomes" id="UP000008694"/>
    </source>
</evidence>
<reference evidence="5" key="1">
    <citation type="journal article" date="2011" name="Nat. Genet.">
        <title>The Arabidopsis lyrata genome sequence and the basis of rapid genome size change.</title>
        <authorList>
            <person name="Hu T.T."/>
            <person name="Pattyn P."/>
            <person name="Bakker E.G."/>
            <person name="Cao J."/>
            <person name="Cheng J.-F."/>
            <person name="Clark R.M."/>
            <person name="Fahlgren N."/>
            <person name="Fawcett J.A."/>
            <person name="Grimwood J."/>
            <person name="Gundlach H."/>
            <person name="Haberer G."/>
            <person name="Hollister J.D."/>
            <person name="Ossowski S."/>
            <person name="Ottilar R.P."/>
            <person name="Salamov A.A."/>
            <person name="Schneeberger K."/>
            <person name="Spannagl M."/>
            <person name="Wang X."/>
            <person name="Yang L."/>
            <person name="Nasrallah M.E."/>
            <person name="Bergelson J."/>
            <person name="Carrington J.C."/>
            <person name="Gaut B.S."/>
            <person name="Schmutz J."/>
            <person name="Mayer K.F.X."/>
            <person name="Van de Peer Y."/>
            <person name="Grigoriev I.V."/>
            <person name="Nordborg M."/>
            <person name="Weigel D."/>
            <person name="Guo Y.-L."/>
        </authorList>
    </citation>
    <scope>NUCLEOTIDE SEQUENCE [LARGE SCALE GENOMIC DNA]</scope>
    <source>
        <strain evidence="5">cv. MN47</strain>
    </source>
</reference>
<feature type="domain" description="Myb/SANT-like" evidence="2">
    <location>
        <begin position="16"/>
        <end position="112"/>
    </location>
</feature>
<dbReference type="Pfam" id="PF12776">
    <property type="entry name" value="Myb_DNA-bind_3"/>
    <property type="match status" value="1"/>
</dbReference>
<dbReference type="PANTHER" id="PTHR47864">
    <property type="entry name" value="TRANSMEMBRANE PROTEIN"/>
    <property type="match status" value="1"/>
</dbReference>
<proteinExistence type="predicted"/>
<dbReference type="PANTHER" id="PTHR47864:SF2">
    <property type="entry name" value="MYB_SANT-LIKE DNA-BINDING DOMAIN PROTEIN"/>
    <property type="match status" value="1"/>
</dbReference>
<sequence length="292" mass="34136">MGDAEPKKKKGNNNLWSPEETKLLVQLLVEGINNNWRDSNGTMSKLTVETKILPEINKEFRRSKNYNHYQSRMKYLKLQYQSSLDLKRFSSGFGWDPSTKRFTAPDEVWDDYLKAHPNNKQLRYDTFEFFEELQIIFGEGVATGKNAIGLCDSTDAAIGLCDSTDARTYKSGENSREEYVSDFDNGHQSITHHLCLMELQKVLQRSFPPRKRTRSERNTSQKEESSMMVKRDNKKKWHKKKINVWDALKEVSDLDERIRFKALTKIYHLGIQDVFVSMSVEERLGWIQTSME</sequence>
<gene>
    <name evidence="4" type="ORF">ARALYDRAFT_496320</name>
</gene>
<evidence type="ECO:0000259" key="2">
    <source>
        <dbReference type="Pfam" id="PF12776"/>
    </source>
</evidence>
<evidence type="ECO:0000256" key="1">
    <source>
        <dbReference type="SAM" id="MobiDB-lite"/>
    </source>
</evidence>
<dbReference type="Gramene" id="fgenesh2_kg.8__2136__AT5G27260.1">
    <property type="protein sequence ID" value="fgenesh2_kg.8__2136__AT5G27260.1"/>
    <property type="gene ID" value="fgenesh2_kg.8__2136__AT5G27260.1"/>
</dbReference>
<protein>
    <submittedName>
        <fullName evidence="4">Uncharacterized protein</fullName>
    </submittedName>
</protein>
<dbReference type="InterPro" id="IPR024752">
    <property type="entry name" value="Myb/SANT-like_dom"/>
</dbReference>